<evidence type="ECO:0000256" key="2">
    <source>
        <dbReference type="ARBA" id="ARBA00013242"/>
    </source>
</evidence>
<evidence type="ECO:0000256" key="9">
    <source>
        <dbReference type="ARBA" id="ARBA00023136"/>
    </source>
</evidence>
<feature type="transmembrane region" description="Helical" evidence="11">
    <location>
        <begin position="88"/>
        <end position="115"/>
    </location>
</feature>
<dbReference type="Pfam" id="PF03030">
    <property type="entry name" value="H_PPase"/>
    <property type="match status" value="1"/>
</dbReference>
<feature type="transmembrane region" description="Helical" evidence="11">
    <location>
        <begin position="462"/>
        <end position="482"/>
    </location>
</feature>
<evidence type="ECO:0000256" key="10">
    <source>
        <dbReference type="SAM" id="MobiDB-lite"/>
    </source>
</evidence>
<keyword evidence="3" id="KW-0813">Transport</keyword>
<evidence type="ECO:0000256" key="6">
    <source>
        <dbReference type="ARBA" id="ARBA00022967"/>
    </source>
</evidence>
<evidence type="ECO:0000256" key="8">
    <source>
        <dbReference type="ARBA" id="ARBA00023065"/>
    </source>
</evidence>
<keyword evidence="5" id="KW-0460">Magnesium</keyword>
<evidence type="ECO:0000256" key="3">
    <source>
        <dbReference type="ARBA" id="ARBA00022448"/>
    </source>
</evidence>
<evidence type="ECO:0000256" key="7">
    <source>
        <dbReference type="ARBA" id="ARBA00022989"/>
    </source>
</evidence>
<comment type="caution">
    <text evidence="12">The sequence shown here is derived from an EMBL/GenBank/DDBJ whole genome shotgun (WGS) entry which is preliminary data.</text>
</comment>
<feature type="transmembrane region" description="Helical" evidence="11">
    <location>
        <begin position="619"/>
        <end position="637"/>
    </location>
</feature>
<dbReference type="InterPro" id="IPR004131">
    <property type="entry name" value="PPase-energised_H-pump"/>
</dbReference>
<evidence type="ECO:0000256" key="1">
    <source>
        <dbReference type="ARBA" id="ARBA00004127"/>
    </source>
</evidence>
<feature type="transmembrane region" description="Helical" evidence="11">
    <location>
        <begin position="553"/>
        <end position="569"/>
    </location>
</feature>
<evidence type="ECO:0000256" key="5">
    <source>
        <dbReference type="ARBA" id="ARBA00022842"/>
    </source>
</evidence>
<dbReference type="NCBIfam" id="TIGR01104">
    <property type="entry name" value="V_PPase"/>
    <property type="match status" value="1"/>
</dbReference>
<feature type="transmembrane region" description="Helical" evidence="11">
    <location>
        <begin position="6"/>
        <end position="24"/>
    </location>
</feature>
<feature type="transmembrane region" description="Helical" evidence="11">
    <location>
        <begin position="304"/>
        <end position="329"/>
    </location>
</feature>
<proteinExistence type="inferred from homology"/>
<dbReference type="EC" id="7.1.3.1" evidence="2"/>
<dbReference type="AlphaFoldDB" id="A0A1D3CUH6"/>
<feature type="transmembrane region" description="Helical" evidence="11">
    <location>
        <begin position="523"/>
        <end position="541"/>
    </location>
</feature>
<feature type="transmembrane region" description="Helical" evidence="11">
    <location>
        <begin position="384"/>
        <end position="406"/>
    </location>
</feature>
<feature type="transmembrane region" description="Helical" evidence="11">
    <location>
        <begin position="427"/>
        <end position="456"/>
    </location>
</feature>
<dbReference type="PANTHER" id="PTHR31998">
    <property type="entry name" value="K(+)-INSENSITIVE PYROPHOSPHATE-ENERGIZED PROTON PUMP"/>
    <property type="match status" value="1"/>
</dbReference>
<keyword evidence="7 11" id="KW-1133">Transmembrane helix</keyword>
<feature type="region of interest" description="Disordered" evidence="10">
    <location>
        <begin position="681"/>
        <end position="703"/>
    </location>
</feature>
<dbReference type="EMBL" id="JROU02001902">
    <property type="protein sequence ID" value="OEH74859.1"/>
    <property type="molecule type" value="Genomic_DNA"/>
</dbReference>
<reference evidence="12 13" key="1">
    <citation type="journal article" date="2016" name="BMC Genomics">
        <title>Comparative genomics reveals Cyclospora cayetanensis possesses coccidia-like metabolism and invasion components but unique surface antigens.</title>
        <authorList>
            <person name="Liu S."/>
            <person name="Wang L."/>
            <person name="Zheng H."/>
            <person name="Xu Z."/>
            <person name="Roellig D.M."/>
            <person name="Li N."/>
            <person name="Frace M.A."/>
            <person name="Tang K."/>
            <person name="Arrowood M.J."/>
            <person name="Moss D.M."/>
            <person name="Zhang L."/>
            <person name="Feng Y."/>
            <person name="Xiao L."/>
        </authorList>
    </citation>
    <scope>NUCLEOTIDE SEQUENCE [LARGE SCALE GENOMIC DNA]</scope>
    <source>
        <strain evidence="12 13">CHN_HEN01</strain>
    </source>
</reference>
<keyword evidence="13" id="KW-1185">Reference proteome</keyword>
<accession>A0A1D3CUH6</accession>
<evidence type="ECO:0000256" key="11">
    <source>
        <dbReference type="SAM" id="Phobius"/>
    </source>
</evidence>
<dbReference type="PIRSF" id="PIRSF001265">
    <property type="entry name" value="H+-PPase"/>
    <property type="match status" value="1"/>
</dbReference>
<dbReference type="VEuPathDB" id="ToxoDB:cyc_01847"/>
<feature type="transmembrane region" description="Helical" evidence="11">
    <location>
        <begin position="276"/>
        <end position="298"/>
    </location>
</feature>
<name>A0A1D3CUH6_9EIME</name>
<dbReference type="GO" id="GO:0016020">
    <property type="term" value="C:membrane"/>
    <property type="evidence" value="ECO:0007669"/>
    <property type="project" value="InterPro"/>
</dbReference>
<keyword evidence="8" id="KW-0406">Ion transport</keyword>
<dbReference type="Proteomes" id="UP000095192">
    <property type="component" value="Unassembled WGS sequence"/>
</dbReference>
<keyword evidence="6" id="KW-1278">Translocase</keyword>
<comment type="subcellular location">
    <subcellularLocation>
        <location evidence="1">Endomembrane system</location>
        <topology evidence="1">Multi-pass membrane protein</topology>
    </subcellularLocation>
</comment>
<dbReference type="HAMAP" id="MF_01129">
    <property type="entry name" value="PPase_energized_pump"/>
    <property type="match status" value="1"/>
</dbReference>
<feature type="transmembrane region" description="Helical" evidence="11">
    <location>
        <begin position="156"/>
        <end position="176"/>
    </location>
</feature>
<dbReference type="NCBIfam" id="NF001960">
    <property type="entry name" value="PRK00733.3-5"/>
    <property type="match status" value="1"/>
</dbReference>
<organism evidence="12 13">
    <name type="scientific">Cyclospora cayetanensis</name>
    <dbReference type="NCBI Taxonomy" id="88456"/>
    <lineage>
        <taxon>Eukaryota</taxon>
        <taxon>Sar</taxon>
        <taxon>Alveolata</taxon>
        <taxon>Apicomplexa</taxon>
        <taxon>Conoidasida</taxon>
        <taxon>Coccidia</taxon>
        <taxon>Eucoccidiorida</taxon>
        <taxon>Eimeriorina</taxon>
        <taxon>Eimeriidae</taxon>
        <taxon>Cyclospora</taxon>
    </lineage>
</organism>
<dbReference type="VEuPathDB" id="ToxoDB:LOC34618784"/>
<keyword evidence="4 11" id="KW-0812">Transmembrane</keyword>
<dbReference type="GO" id="GO:0012505">
    <property type="term" value="C:endomembrane system"/>
    <property type="evidence" value="ECO:0007669"/>
    <property type="project" value="UniProtKB-SubCell"/>
</dbReference>
<dbReference type="GO" id="GO:0009678">
    <property type="term" value="F:diphosphate hydrolysis-driven proton transmembrane transporter activity"/>
    <property type="evidence" value="ECO:0007669"/>
    <property type="project" value="UniProtKB-EC"/>
</dbReference>
<dbReference type="FunCoup" id="A0A1D3CUH6">
    <property type="interactions" value="16"/>
</dbReference>
<evidence type="ECO:0000313" key="12">
    <source>
        <dbReference type="EMBL" id="OEH74859.1"/>
    </source>
</evidence>
<keyword evidence="9 11" id="KW-0472">Membrane</keyword>
<gene>
    <name evidence="12" type="ORF">cyc_01847</name>
</gene>
<evidence type="ECO:0000313" key="13">
    <source>
        <dbReference type="Proteomes" id="UP000095192"/>
    </source>
</evidence>
<evidence type="ECO:0000256" key="4">
    <source>
        <dbReference type="ARBA" id="ARBA00022692"/>
    </source>
</evidence>
<sequence length="790" mass="83071">MVTPDSLTLWVLLLPPALGLLWALQQSWRVSRIRLDGPLSSENKRLTDPLYVEIAGSVQEQLESMKAISRNIADGADAFLLQEFRYMLVYIIAFSVLLCFAVGPLTMVAFVVGAFTSILCGYVGMKIAVYANVRTCHESWVELGPGFDTALKAGSVMGFALVSLGLSTLVGMVLLFRLPALFGDAPDVQRSLFEALAGYGLGGSSIALFARVGGGIYTKAADVGADLSGKNEYGMSEDDPRNPACIADNVGDNVGDVAGMGADLFGSFAESTCASLVIAGASVTPVITAAGTSVPGLAQSWAGLMFPILVSSSGIITGVCTIAIVRAFFPVKAYEDVERALKAVLFVSTGIQTPFTILVAYYFLPSQFALEAGGGPMLVQWWKALLSVLLGLWSGLIIGYVTEYYTSHTYNPVREIARTQRLSAATGIIYGLSLGYLSTIIPIACLSLTVCVAHTLCGMYGIALAAVGMLSTLTVCLMIDAYGPISDNAGGIAEMAGLGPDVRSRTDALDAAGNTTAAVGKGYAIGSAALVSLALFGAYTVRADITAVDVLEPWTFTGLLMGAMLPYAFSAMTMKSVGKAANDMVAECMSQFPHIMEGTMEPQYKRCIEISTKASLHEMIAPGALVILSPIVAGMAFGKNCTAGLLAGALVSGIQLAISMSNSGGAWDNAKKYIESGALGPQDSKGSATHKNAVTGDTVGDPLKDTSGPSLNILVKLKCSGTTPPYFYYKQLSVAITDALKKVAISFPQMWRLCGRSATSKPLGTPRQGTQYNSLRTTWENAKWSRPSGC</sequence>
<dbReference type="InParanoid" id="A0A1D3CUH6"/>
<feature type="transmembrane region" description="Helical" evidence="11">
    <location>
        <begin position="341"/>
        <end position="364"/>
    </location>
</feature>
<protein>
    <recommendedName>
        <fullName evidence="2">H(+)-exporting diphosphatase</fullName>
        <ecNumber evidence="2">7.1.3.1</ecNumber>
    </recommendedName>
</protein>
<dbReference type="GO" id="GO:0004427">
    <property type="term" value="F:inorganic diphosphate phosphatase activity"/>
    <property type="evidence" value="ECO:0007669"/>
    <property type="project" value="InterPro"/>
</dbReference>